<evidence type="ECO:0000256" key="2">
    <source>
        <dbReference type="SAM" id="SignalP"/>
    </source>
</evidence>
<feature type="signal peptide" evidence="2">
    <location>
        <begin position="1"/>
        <end position="18"/>
    </location>
</feature>
<dbReference type="InterPro" id="IPR026444">
    <property type="entry name" value="Secre_tail"/>
</dbReference>
<evidence type="ECO:0000256" key="1">
    <source>
        <dbReference type="ARBA" id="ARBA00022729"/>
    </source>
</evidence>
<comment type="caution">
    <text evidence="4">The sequence shown here is derived from an EMBL/GenBank/DDBJ whole genome shotgun (WGS) entry which is preliminary data.</text>
</comment>
<accession>A0A316XDV4</accession>
<dbReference type="RefSeq" id="WP_109710500.1">
    <property type="nucleotide sequence ID" value="NZ_PPED02000001.1"/>
</dbReference>
<organism evidence="4 5">
    <name type="scientific">Chryseobacterium phosphatilyticum</name>
    <dbReference type="NCBI Taxonomy" id="475075"/>
    <lineage>
        <taxon>Bacteria</taxon>
        <taxon>Pseudomonadati</taxon>
        <taxon>Bacteroidota</taxon>
        <taxon>Flavobacteriia</taxon>
        <taxon>Flavobacteriales</taxon>
        <taxon>Weeksellaceae</taxon>
        <taxon>Chryseobacterium group</taxon>
        <taxon>Chryseobacterium</taxon>
    </lineage>
</organism>
<reference evidence="4 5" key="1">
    <citation type="submission" date="2018-04" db="EMBL/GenBank/DDBJ databases">
        <title>Draft Genome Sequence of Phosphate-Solubilizing Chryseobacterium sp. ISE14 that is a Biocontrol and Plant Growth-Promoting Rhizobacterium Isolated from Cucumber.</title>
        <authorList>
            <person name="Jeong J.-J."/>
            <person name="Sang M.K."/>
            <person name="Choi I.-G."/>
            <person name="Kim K.D."/>
        </authorList>
    </citation>
    <scope>NUCLEOTIDE SEQUENCE [LARGE SCALE GENOMIC DNA]</scope>
    <source>
        <strain evidence="4 5">ISE14</strain>
    </source>
</reference>
<gene>
    <name evidence="4" type="ORF">C1631_003530</name>
</gene>
<dbReference type="OrthoDB" id="9765926at2"/>
<keyword evidence="5" id="KW-1185">Reference proteome</keyword>
<evidence type="ECO:0000259" key="3">
    <source>
        <dbReference type="Pfam" id="PF18962"/>
    </source>
</evidence>
<dbReference type="EMBL" id="PPED02000001">
    <property type="protein sequence ID" value="PWN71704.1"/>
    <property type="molecule type" value="Genomic_DNA"/>
</dbReference>
<evidence type="ECO:0000313" key="4">
    <source>
        <dbReference type="EMBL" id="PWN71704.1"/>
    </source>
</evidence>
<evidence type="ECO:0000313" key="5">
    <source>
        <dbReference type="Proteomes" id="UP000236594"/>
    </source>
</evidence>
<keyword evidence="1 2" id="KW-0732">Signal</keyword>
<proteinExistence type="predicted"/>
<name>A0A316XDV4_9FLAO</name>
<dbReference type="InterPro" id="IPR055015">
    <property type="entry name" value="GCX_COOH"/>
</dbReference>
<feature type="domain" description="Secretion system C-terminal sorting" evidence="3">
    <location>
        <begin position="510"/>
        <end position="575"/>
    </location>
</feature>
<dbReference type="NCBIfam" id="NF045639">
    <property type="entry name" value="GCX_COOH"/>
    <property type="match status" value="1"/>
</dbReference>
<protein>
    <recommendedName>
        <fullName evidence="3">Secretion system C-terminal sorting domain-containing protein</fullName>
    </recommendedName>
</protein>
<dbReference type="AlphaFoldDB" id="A0A316XDV4"/>
<dbReference type="Proteomes" id="UP000236594">
    <property type="component" value="Unassembled WGS sequence"/>
</dbReference>
<dbReference type="Pfam" id="PF18962">
    <property type="entry name" value="Por_Secre_tail"/>
    <property type="match status" value="1"/>
</dbReference>
<sequence>MKKLFLSISVCISLLGYAQGENNNWYFGSQVALNFAGNTPQVLSNSQMISMSSSATISDSNGNLLFYTNGAEVYNRDHQVMMNGDIDQQGVQIAISKHPTNPNLYYIISTPTLGGYTARYSVVDMTLGGIGSNGQHLGAVVQNLKKVPILDDLGNDFTNARGVTIVPHADGNSFWVLITTGTKLYSYRLSSAGLNTTPIVSNLNTSGIFTYYDGISLKASPEVNSCNYSHLLSITNSNGSTGENEGLVCSFDNLSGATTTDYNLSIASMGTLHAEFNQYANVLYISRYAPGVNTNTMLYSVDLLNSNNTNVVYNVLNTGQPDMYGMGIPITIQRNTKGDIYFYLPYYNNDKSLGKIVNPDVYGQSYANLDGLLLSNLSQPAIYVGSVNNLPQLVPNLSRRAGACLNSLTLTSPDNHSVPYTYHVSNNITAQQDYKVNSTQNITMKAGNSIDLLPNTNIEYGANYLAQIEDCSCKGGGVEAKKQDVKDKMRLDLRTMPTDKKAETGKSVKVFPNPASDILNIVSPSEIKNVFVTDISGKMINVRLDGHKIDVKGLPTGNYILNVETKEGKSAQRFIKK</sequence>
<feature type="chain" id="PRO_5016425395" description="Secretion system C-terminal sorting domain-containing protein" evidence="2">
    <location>
        <begin position="19"/>
        <end position="577"/>
    </location>
</feature>
<dbReference type="NCBIfam" id="TIGR04183">
    <property type="entry name" value="Por_Secre_tail"/>
    <property type="match status" value="1"/>
</dbReference>